<evidence type="ECO:0000313" key="2">
    <source>
        <dbReference type="EMBL" id="QBG34815.1"/>
    </source>
</evidence>
<organism evidence="2 3">
    <name type="scientific">Litorilituus sediminis</name>
    <dbReference type="NCBI Taxonomy" id="718192"/>
    <lineage>
        <taxon>Bacteria</taxon>
        <taxon>Pseudomonadati</taxon>
        <taxon>Pseudomonadota</taxon>
        <taxon>Gammaproteobacteria</taxon>
        <taxon>Alteromonadales</taxon>
        <taxon>Colwelliaceae</taxon>
        <taxon>Litorilituus</taxon>
    </lineage>
</organism>
<keyword evidence="1" id="KW-0732">Signal</keyword>
<protein>
    <submittedName>
        <fullName evidence="2">DUF3108 domain-containing protein</fullName>
    </submittedName>
</protein>
<gene>
    <name evidence="2" type="ORF">EMK97_03195</name>
</gene>
<dbReference type="EMBL" id="CP034759">
    <property type="protein sequence ID" value="QBG34815.1"/>
    <property type="molecule type" value="Genomic_DNA"/>
</dbReference>
<dbReference type="RefSeq" id="WP_130599384.1">
    <property type="nucleotide sequence ID" value="NZ_CP034759.1"/>
</dbReference>
<sequence>MLALPARLSAFLLCFPLSLSAQASTSEPSKQSTSPVIPAFTANYTLLHKGDPVGNAVRELKYQENNKASYHYHTDIKWLIFSDRRSETSELIVNNYLVTPLHYRYDREGTGRDKSYEWRYDFANKTANNLKKDKQVSLDIVDGLQDKLSYHLQHRLTLINNPEQKRFSYPVISTSGSIKDYVYQYDGEEELMLPYGLVKTIRLKREVTEKKRVTYAWFAPKLNYLLVKLYQVKAGAEQFEAQLASVESKN</sequence>
<dbReference type="OrthoDB" id="6007799at2"/>
<accession>A0A4P6P639</accession>
<evidence type="ECO:0000256" key="1">
    <source>
        <dbReference type="SAM" id="SignalP"/>
    </source>
</evidence>
<keyword evidence="3" id="KW-1185">Reference proteome</keyword>
<proteinExistence type="predicted"/>
<evidence type="ECO:0000313" key="3">
    <source>
        <dbReference type="Proteomes" id="UP000290244"/>
    </source>
</evidence>
<dbReference type="Pfam" id="PF11306">
    <property type="entry name" value="DUF3108"/>
    <property type="match status" value="1"/>
</dbReference>
<dbReference type="Proteomes" id="UP000290244">
    <property type="component" value="Chromosome"/>
</dbReference>
<dbReference type="InterPro" id="IPR021457">
    <property type="entry name" value="DUF3108"/>
</dbReference>
<reference evidence="2 3" key="1">
    <citation type="submission" date="2018-12" db="EMBL/GenBank/DDBJ databases">
        <title>Complete genome of Litorilituus sediminis.</title>
        <authorList>
            <person name="Liu A."/>
            <person name="Rong J."/>
        </authorList>
    </citation>
    <scope>NUCLEOTIDE SEQUENCE [LARGE SCALE GENOMIC DNA]</scope>
    <source>
        <strain evidence="2 3">JCM 17549</strain>
    </source>
</reference>
<dbReference type="AlphaFoldDB" id="A0A4P6P639"/>
<feature type="chain" id="PRO_5020650133" evidence="1">
    <location>
        <begin position="24"/>
        <end position="250"/>
    </location>
</feature>
<feature type="signal peptide" evidence="1">
    <location>
        <begin position="1"/>
        <end position="23"/>
    </location>
</feature>
<name>A0A4P6P639_9GAMM</name>
<dbReference type="KEGG" id="lsd:EMK97_03195"/>